<evidence type="ECO:0000313" key="2">
    <source>
        <dbReference type="EMBL" id="KAF1043422.1"/>
    </source>
</evidence>
<sequence length="104" mass="10895">MSKASADLLSTLHNAVTVELLRRIADGEASSADMGAAIKLLKDNSITAEIGNNSALSEMEKRLEALRARRGGKPVAVPTTSAPVSPEEVDDALANAMSRQNYGS</sequence>
<name>A0A7V8JU93_9BURK</name>
<dbReference type="Proteomes" id="UP000462435">
    <property type="component" value="Unassembled WGS sequence"/>
</dbReference>
<accession>A0A7V8JU93</accession>
<protein>
    <submittedName>
        <fullName evidence="2">Uncharacterized protein</fullName>
    </submittedName>
</protein>
<evidence type="ECO:0000313" key="3">
    <source>
        <dbReference type="Proteomes" id="UP000462435"/>
    </source>
</evidence>
<feature type="region of interest" description="Disordered" evidence="1">
    <location>
        <begin position="69"/>
        <end position="89"/>
    </location>
</feature>
<dbReference type="InterPro" id="IPR024345">
    <property type="entry name" value="DNA_matur_Phage_T7-like"/>
</dbReference>
<dbReference type="Pfam" id="PF11123">
    <property type="entry name" value="DNA_Packaging_2"/>
    <property type="match status" value="1"/>
</dbReference>
<organism evidence="2 3">
    <name type="scientific">Herbaspirillum frisingense</name>
    <dbReference type="NCBI Taxonomy" id="92645"/>
    <lineage>
        <taxon>Bacteria</taxon>
        <taxon>Pseudomonadati</taxon>
        <taxon>Pseudomonadota</taxon>
        <taxon>Betaproteobacteria</taxon>
        <taxon>Burkholderiales</taxon>
        <taxon>Oxalobacteraceae</taxon>
        <taxon>Herbaspirillum</taxon>
    </lineage>
</organism>
<comment type="caution">
    <text evidence="2">The sequence shown here is derived from an EMBL/GenBank/DDBJ whole genome shotgun (WGS) entry which is preliminary data.</text>
</comment>
<dbReference type="AlphaFoldDB" id="A0A7V8JU93"/>
<evidence type="ECO:0000256" key="1">
    <source>
        <dbReference type="SAM" id="MobiDB-lite"/>
    </source>
</evidence>
<reference evidence="3" key="1">
    <citation type="journal article" date="2020" name="MBio">
        <title>Horizontal gene transfer to a defensive symbiont with a reduced genome amongst a multipartite beetle microbiome.</title>
        <authorList>
            <person name="Waterworth S.C."/>
            <person name="Florez L.V."/>
            <person name="Rees E.R."/>
            <person name="Hertweck C."/>
            <person name="Kaltenpoth M."/>
            <person name="Kwan J.C."/>
        </authorList>
    </citation>
    <scope>NUCLEOTIDE SEQUENCE [LARGE SCALE GENOMIC DNA]</scope>
</reference>
<proteinExistence type="predicted"/>
<gene>
    <name evidence="2" type="ORF">GAK35_02206</name>
</gene>
<dbReference type="EMBL" id="WNDX01000060">
    <property type="protein sequence ID" value="KAF1043422.1"/>
    <property type="molecule type" value="Genomic_DNA"/>
</dbReference>